<accession>A0ABS4CIG3</accession>
<dbReference type="Proteomes" id="UP000673375">
    <property type="component" value="Unassembled WGS sequence"/>
</dbReference>
<dbReference type="Pfam" id="PF06605">
    <property type="entry name" value="Prophage_tail"/>
    <property type="match status" value="1"/>
</dbReference>
<dbReference type="InterPro" id="IPR010572">
    <property type="entry name" value="Tail_dom"/>
</dbReference>
<proteinExistence type="predicted"/>
<organism evidence="2 3">
    <name type="scientific">Enterococcus larvae</name>
    <dbReference type="NCBI Taxonomy" id="2794352"/>
    <lineage>
        <taxon>Bacteria</taxon>
        <taxon>Bacillati</taxon>
        <taxon>Bacillota</taxon>
        <taxon>Bacilli</taxon>
        <taxon>Lactobacillales</taxon>
        <taxon>Enterococcaceae</taxon>
        <taxon>Enterococcus</taxon>
    </lineage>
</organism>
<evidence type="ECO:0000313" key="2">
    <source>
        <dbReference type="EMBL" id="MBP1046397.1"/>
    </source>
</evidence>
<dbReference type="RefSeq" id="WP_209557220.1">
    <property type="nucleotide sequence ID" value="NZ_JAEDXU010000004.1"/>
</dbReference>
<keyword evidence="3" id="KW-1185">Reference proteome</keyword>
<dbReference type="NCBIfam" id="TIGR01665">
    <property type="entry name" value="put_anti_recept"/>
    <property type="match status" value="1"/>
</dbReference>
<feature type="domain" description="Tail spike" evidence="1">
    <location>
        <begin position="140"/>
        <end position="366"/>
    </location>
</feature>
<sequence length="826" mass="91688">MENVRIMVRDALDLQTLTILDNSAVNALHYTSDTINRFAEGGSSVFSCEVAKTNDDVQFLTVGNKLAFIWKGKDYWLNIIDTQENEYSISIMAFSLSLELNNETRSAYKSDGSMTFTQYLSKFDPEKTLVLGLNEISDKRISYEWDGTQSMLARLYSLANVFSAEIEFVTVLNDDYSLKQHTIDVYREHSDTSQGMGEDKTNITLRIGKEIKSITRKESIKELYTAITPVGKDGLNLSGYNRTEHDENGRVEFFTDNTIIRAPLARDRFPSFSSSSTDRYISTRWETEYTTKEALYGAALAELKKNCVPQLEFEVDTYFDTNPGDTLTVESDKFKPTLIMEARVIEQVESFTDPSKNKTTFSNFKEIGSQIDSSLLAKVQQLIDANKKYDYQIVSDNGIVFKNGEGQTTLTARVMDGVEDITDSFFIMWFKDGQHLTDIKSLPVSASDVMERALYRFEATNTQGAVIGGAEATVSNVDDGQRGDDGIGIAESVIEYAVSESGTEEPSEGWQTDIPVVPVGQFLWTRTTQTFTDEAQTTAYSVSKIGSDGKEGEKGDAGIVYQEDEPTEKVLGMLWQQPGEPLKRWNGSTWVIHQFFVDNFFAENLTVSDGKFEKLEGAEITSPFDRPITTGAPIYRKGTASIFEGRFTVEYTQYNTSDPATTTGAGNINVSENGVMLRQLAADGSTLTDAMQLFSGGILFNSPASGKTGQVTVDDLILYSTTLTIAYGINANLTRIGKMVTLSITRTSKNWTGVDENILLSAVIPTGYRPRVPETVTINRNNQSNISTPVIVHINADGTMRYTNSSAGQFIFSASASWFTNDIYPV</sequence>
<evidence type="ECO:0000313" key="3">
    <source>
        <dbReference type="Proteomes" id="UP000673375"/>
    </source>
</evidence>
<name>A0ABS4CIG3_9ENTE</name>
<reference evidence="2 3" key="1">
    <citation type="submission" date="2020-12" db="EMBL/GenBank/DDBJ databases">
        <title>Vagococcus allomyrinae sp. nov. and Enterococcus lavae sp. nov., isolated from the larvae of Allomyrina dichotoma.</title>
        <authorList>
            <person name="Lee S.D."/>
        </authorList>
    </citation>
    <scope>NUCLEOTIDE SEQUENCE [LARGE SCALE GENOMIC DNA]</scope>
    <source>
        <strain evidence="2 3">BWM-S5</strain>
    </source>
</reference>
<dbReference type="EMBL" id="JAEDXU010000004">
    <property type="protein sequence ID" value="MBP1046397.1"/>
    <property type="molecule type" value="Genomic_DNA"/>
</dbReference>
<comment type="caution">
    <text evidence="2">The sequence shown here is derived from an EMBL/GenBank/DDBJ whole genome shotgun (WGS) entry which is preliminary data.</text>
</comment>
<evidence type="ECO:0000259" key="1">
    <source>
        <dbReference type="Pfam" id="PF06605"/>
    </source>
</evidence>
<dbReference type="InterPro" id="IPR007119">
    <property type="entry name" value="Phage_tail_spike_N"/>
</dbReference>
<protein>
    <submittedName>
        <fullName evidence="2">Phage tail protein</fullName>
    </submittedName>
</protein>
<gene>
    <name evidence="2" type="ORF">I6N96_08875</name>
</gene>